<evidence type="ECO:0000313" key="1">
    <source>
        <dbReference type="EMBL" id="QHT14480.1"/>
    </source>
</evidence>
<sequence length="152" mass="17638">MEENRLPSFKDAPLQKSSGIRGYLSIHNPKHPSAIWTRASKEHYEWLCSLGMELCKEFTFRFKKTHSCKEHLVWLTANIPRTLVSNGWKDPPCAMPTEYRISKNVVSCYRLYYVKGKSTLLQYTLRSPPHWLDTANSTTKQSVSITPYKKAK</sequence>
<organism evidence="1">
    <name type="scientific">viral metagenome</name>
    <dbReference type="NCBI Taxonomy" id="1070528"/>
    <lineage>
        <taxon>unclassified sequences</taxon>
        <taxon>metagenomes</taxon>
        <taxon>organismal metagenomes</taxon>
    </lineage>
</organism>
<dbReference type="AlphaFoldDB" id="A0A6C0DDS1"/>
<proteinExistence type="predicted"/>
<reference evidence="1" key="1">
    <citation type="journal article" date="2020" name="Nature">
        <title>Giant virus diversity and host interactions through global metagenomics.</title>
        <authorList>
            <person name="Schulz F."/>
            <person name="Roux S."/>
            <person name="Paez-Espino D."/>
            <person name="Jungbluth S."/>
            <person name="Walsh D.A."/>
            <person name="Denef V.J."/>
            <person name="McMahon K.D."/>
            <person name="Konstantinidis K.T."/>
            <person name="Eloe-Fadrosh E.A."/>
            <person name="Kyrpides N.C."/>
            <person name="Woyke T."/>
        </authorList>
    </citation>
    <scope>NUCLEOTIDE SEQUENCE</scope>
    <source>
        <strain evidence="1">GVMAG-M-3300023174-137</strain>
    </source>
</reference>
<name>A0A6C0DDS1_9ZZZZ</name>
<accession>A0A6C0DDS1</accession>
<dbReference type="EMBL" id="MN739585">
    <property type="protein sequence ID" value="QHT14480.1"/>
    <property type="molecule type" value="Genomic_DNA"/>
</dbReference>
<protein>
    <submittedName>
        <fullName evidence="1">Uncharacterized protein</fullName>
    </submittedName>
</protein>